<evidence type="ECO:0000313" key="2">
    <source>
        <dbReference type="EMBL" id="ASV74065.1"/>
    </source>
</evidence>
<keyword evidence="3" id="KW-1185">Reference proteome</keyword>
<dbReference type="KEGG" id="ttf:THTE_1463"/>
<evidence type="ECO:0000259" key="1">
    <source>
        <dbReference type="Pfam" id="PF07596"/>
    </source>
</evidence>
<dbReference type="RefSeq" id="WP_095414498.1">
    <property type="nucleotide sequence ID" value="NZ_CP018477.1"/>
</dbReference>
<dbReference type="OrthoDB" id="255848at2"/>
<organism evidence="2 3">
    <name type="scientific">Thermogutta terrifontis</name>
    <dbReference type="NCBI Taxonomy" id="1331910"/>
    <lineage>
        <taxon>Bacteria</taxon>
        <taxon>Pseudomonadati</taxon>
        <taxon>Planctomycetota</taxon>
        <taxon>Planctomycetia</taxon>
        <taxon>Pirellulales</taxon>
        <taxon>Thermoguttaceae</taxon>
        <taxon>Thermogutta</taxon>
    </lineage>
</organism>
<feature type="domain" description="DUF1559" evidence="1">
    <location>
        <begin position="32"/>
        <end position="211"/>
    </location>
</feature>
<dbReference type="Gene3D" id="3.30.700.10">
    <property type="entry name" value="Glycoprotein, Type 4 Pilin"/>
    <property type="match status" value="1"/>
</dbReference>
<dbReference type="EMBL" id="CP018477">
    <property type="protein sequence ID" value="ASV74065.1"/>
    <property type="molecule type" value="Genomic_DNA"/>
</dbReference>
<dbReference type="PANTHER" id="PTHR30093">
    <property type="entry name" value="GENERAL SECRETION PATHWAY PROTEIN G"/>
    <property type="match status" value="1"/>
</dbReference>
<accession>A0A286RDN0</accession>
<evidence type="ECO:0000313" key="3">
    <source>
        <dbReference type="Proteomes" id="UP000215086"/>
    </source>
</evidence>
<gene>
    <name evidence="2" type="ORF">THTE_1463</name>
</gene>
<dbReference type="NCBIfam" id="TIGR04294">
    <property type="entry name" value="pre_pil_HX9DG"/>
    <property type="match status" value="1"/>
</dbReference>
<dbReference type="AlphaFoldDB" id="A0A286RDN0"/>
<proteinExistence type="predicted"/>
<name>A0A286RDN0_9BACT</name>
<feature type="domain" description="DUF1559" evidence="1">
    <location>
        <begin position="242"/>
        <end position="283"/>
    </location>
</feature>
<reference evidence="2 3" key="1">
    <citation type="journal article" name="Front. Microbiol.">
        <title>Sugar Metabolism of the First Thermophilic Planctomycete Thermogutta terrifontis: Comparative Genomic and Transcriptomic Approaches.</title>
        <authorList>
            <person name="Elcheninov A.G."/>
            <person name="Menzel P."/>
            <person name="Gudbergsdottir S.R."/>
            <person name="Slesarev A.I."/>
            <person name="Kadnikov V.V."/>
            <person name="Krogh A."/>
            <person name="Bonch-Osmolovskaya E.A."/>
            <person name="Peng X."/>
            <person name="Kublanov I.V."/>
        </authorList>
    </citation>
    <scope>NUCLEOTIDE SEQUENCE [LARGE SCALE GENOMIC DNA]</scope>
    <source>
        <strain evidence="2 3">R1</strain>
    </source>
</reference>
<dbReference type="Proteomes" id="UP000215086">
    <property type="component" value="Chromosome"/>
</dbReference>
<dbReference type="SUPFAM" id="SSF54523">
    <property type="entry name" value="Pili subunits"/>
    <property type="match status" value="1"/>
</dbReference>
<dbReference type="Pfam" id="PF07596">
    <property type="entry name" value="SBP_bac_10"/>
    <property type="match status" value="2"/>
</dbReference>
<dbReference type="InterPro" id="IPR012902">
    <property type="entry name" value="N_methyl_site"/>
</dbReference>
<dbReference type="Pfam" id="PF07963">
    <property type="entry name" value="N_methyl"/>
    <property type="match status" value="1"/>
</dbReference>
<dbReference type="PANTHER" id="PTHR30093:SF2">
    <property type="entry name" value="TYPE II SECRETION SYSTEM PROTEIN H"/>
    <property type="match status" value="1"/>
</dbReference>
<dbReference type="InterPro" id="IPR027558">
    <property type="entry name" value="Pre_pil_HX9DG_C"/>
</dbReference>
<protein>
    <recommendedName>
        <fullName evidence="1">DUF1559 domain-containing protein</fullName>
    </recommendedName>
</protein>
<dbReference type="InterPro" id="IPR011453">
    <property type="entry name" value="DUF1559"/>
</dbReference>
<sequence>MASHRKAFTLVELLVVIAIIGILIALLLPAVQAAREAARRSQCTNNLKQIALGLLNYHQTHNRFPPPGFSSNQASWLVVLLPFIEQKPLFDQFNFKQGNYLDADKIRVAATAIPIYFCPSSTEETDRRSGYASEVYPPGSSTRVYTAHYFGVLGPNGTNNYLNPPAAYKCNGLTETFGGYCSQGAFFYPSGVDIASVRDGSSNTLFVGEIAWPDMPYYRAYTRGYFTDNRGTLLLFTKNVQYPINSRNTTTWNNTSFGSLHPGGVHFALVDGSVRFVTQYIEQNVYMALASRNGDEAVTMP</sequence>
<dbReference type="NCBIfam" id="TIGR02532">
    <property type="entry name" value="IV_pilin_GFxxxE"/>
    <property type="match status" value="1"/>
</dbReference>
<dbReference type="InterPro" id="IPR045584">
    <property type="entry name" value="Pilin-like"/>
</dbReference>